<feature type="region of interest" description="Disordered" evidence="1">
    <location>
        <begin position="101"/>
        <end position="153"/>
    </location>
</feature>
<sequence>MLRGAVRLTVTTDLELGMPGRKATTAAATGDAETRADAANDAPPPPPQRSRQRSAPDASRRSVMLGAPERSHRDQIRLICSEDFEAHIIKFLTAQAEAAARASPSNACPKPRRGASVADSGGQLPATDAAQAPHGLCHEQPGSAGDPLHTHWNGPRAGGITVYGRACPECGIAGDDKNISGEGGADGDGGGGGASCSPGVFQIFSPCSQKDSERSSVRSSLVAQCAAALTADVPQMDAARAADDDGGAGEAIVHVAAAKAAAESRAAIARAAAAAAAATAAAAIDGHVHAHVHV</sequence>
<dbReference type="AlphaFoldDB" id="A0A7R9VTD1"/>
<feature type="region of interest" description="Disordered" evidence="1">
    <location>
        <begin position="17"/>
        <end position="72"/>
    </location>
</feature>
<proteinExistence type="predicted"/>
<accession>A0A7R9VTD1</accession>
<protein>
    <submittedName>
        <fullName evidence="2">Uncharacterized protein</fullName>
    </submittedName>
</protein>
<organism evidence="2">
    <name type="scientific">Chlamydomonas euryale</name>
    <dbReference type="NCBI Taxonomy" id="1486919"/>
    <lineage>
        <taxon>Eukaryota</taxon>
        <taxon>Viridiplantae</taxon>
        <taxon>Chlorophyta</taxon>
        <taxon>core chlorophytes</taxon>
        <taxon>Chlorophyceae</taxon>
        <taxon>CS clade</taxon>
        <taxon>Chlamydomonadales</taxon>
        <taxon>Chlamydomonadaceae</taxon>
        <taxon>Chlamydomonas</taxon>
    </lineage>
</organism>
<reference evidence="2" key="1">
    <citation type="submission" date="2021-01" db="EMBL/GenBank/DDBJ databases">
        <authorList>
            <person name="Corre E."/>
            <person name="Pelletier E."/>
            <person name="Niang G."/>
            <person name="Scheremetjew M."/>
            <person name="Finn R."/>
            <person name="Kale V."/>
            <person name="Holt S."/>
            <person name="Cochrane G."/>
            <person name="Meng A."/>
            <person name="Brown T."/>
            <person name="Cohen L."/>
        </authorList>
    </citation>
    <scope>NUCLEOTIDE SEQUENCE</scope>
    <source>
        <strain evidence="2">CCMP219</strain>
    </source>
</reference>
<dbReference type="EMBL" id="HBEC01037567">
    <property type="protein sequence ID" value="CAD8304215.1"/>
    <property type="molecule type" value="Transcribed_RNA"/>
</dbReference>
<evidence type="ECO:0000313" key="2">
    <source>
        <dbReference type="EMBL" id="CAD8304215.1"/>
    </source>
</evidence>
<gene>
    <name evidence="2" type="ORF">CEUR00632_LOCUS17459</name>
</gene>
<name>A0A7R9VTD1_9CHLO</name>
<evidence type="ECO:0000256" key="1">
    <source>
        <dbReference type="SAM" id="MobiDB-lite"/>
    </source>
</evidence>